<feature type="domain" description="HTH cro/C1-type" evidence="2">
    <location>
        <begin position="12"/>
        <end position="66"/>
    </location>
</feature>
<evidence type="ECO:0000259" key="2">
    <source>
        <dbReference type="PROSITE" id="PS50943"/>
    </source>
</evidence>
<evidence type="ECO:0000256" key="1">
    <source>
        <dbReference type="ARBA" id="ARBA00023125"/>
    </source>
</evidence>
<dbReference type="InterPro" id="IPR010982">
    <property type="entry name" value="Lambda_DNA-bd_dom_sf"/>
</dbReference>
<keyword evidence="4" id="KW-1185">Reference proteome</keyword>
<name>A0ABT0H5K3_9FLAO</name>
<proteinExistence type="predicted"/>
<reference evidence="3" key="1">
    <citation type="submission" date="2022-04" db="EMBL/GenBank/DDBJ databases">
        <authorList>
            <person name="Ren T."/>
        </authorList>
    </citation>
    <scope>NUCLEOTIDE SEQUENCE</scope>
    <source>
        <strain evidence="3">F63249</strain>
    </source>
</reference>
<comment type="caution">
    <text evidence="3">The sequence shown here is derived from an EMBL/GenBank/DDBJ whole genome shotgun (WGS) entry which is preliminary data.</text>
</comment>
<dbReference type="InterPro" id="IPR050807">
    <property type="entry name" value="TransReg_Diox_bact_type"/>
</dbReference>
<dbReference type="PROSITE" id="PS50943">
    <property type="entry name" value="HTH_CROC1"/>
    <property type="match status" value="1"/>
</dbReference>
<dbReference type="CDD" id="cd00093">
    <property type="entry name" value="HTH_XRE"/>
    <property type="match status" value="1"/>
</dbReference>
<dbReference type="SUPFAM" id="SSF47413">
    <property type="entry name" value="lambda repressor-like DNA-binding domains"/>
    <property type="match status" value="1"/>
</dbReference>
<dbReference type="RefSeq" id="WP_248411513.1">
    <property type="nucleotide sequence ID" value="NZ_JALPQF010000001.1"/>
</dbReference>
<dbReference type="InterPro" id="IPR001387">
    <property type="entry name" value="Cro/C1-type_HTH"/>
</dbReference>
<evidence type="ECO:0000313" key="3">
    <source>
        <dbReference type="EMBL" id="MCK8479077.1"/>
    </source>
</evidence>
<dbReference type="SMART" id="SM00530">
    <property type="entry name" value="HTH_XRE"/>
    <property type="match status" value="1"/>
</dbReference>
<dbReference type="EMBL" id="JALPQF010000001">
    <property type="protein sequence ID" value="MCK8479077.1"/>
    <property type="molecule type" value="Genomic_DNA"/>
</dbReference>
<dbReference type="Proteomes" id="UP001203687">
    <property type="component" value="Unassembled WGS sequence"/>
</dbReference>
<gene>
    <name evidence="3" type="ORF">MUY34_00515</name>
</gene>
<dbReference type="PANTHER" id="PTHR46797:SF1">
    <property type="entry name" value="METHYLPHOSPHONATE SYNTHASE"/>
    <property type="match status" value="1"/>
</dbReference>
<protein>
    <submittedName>
        <fullName evidence="3">Helix-turn-helix transcriptional regulator</fullName>
    </submittedName>
</protein>
<sequence length="129" mass="14910">MSPIQQLLSDNLKAIRKEKKISQQYIADRSDMLASTYNRIENMKVSPSIETIERIANAIDIPLAELFQSREISDKSVTQKLEMINNLSDYNKSVVEILLDSIIEKDKLEKTQEVKMKKRLADLDKARKK</sequence>
<organism evidence="3 4">
    <name type="scientific">Psychroserpens algicola</name>
    <dbReference type="NCBI Taxonomy" id="1719034"/>
    <lineage>
        <taxon>Bacteria</taxon>
        <taxon>Pseudomonadati</taxon>
        <taxon>Bacteroidota</taxon>
        <taxon>Flavobacteriia</taxon>
        <taxon>Flavobacteriales</taxon>
        <taxon>Flavobacteriaceae</taxon>
        <taxon>Psychroserpens</taxon>
    </lineage>
</organism>
<keyword evidence="1" id="KW-0238">DNA-binding</keyword>
<dbReference type="Pfam" id="PF01381">
    <property type="entry name" value="HTH_3"/>
    <property type="match status" value="1"/>
</dbReference>
<dbReference type="Gene3D" id="1.10.260.40">
    <property type="entry name" value="lambda repressor-like DNA-binding domains"/>
    <property type="match status" value="1"/>
</dbReference>
<dbReference type="PANTHER" id="PTHR46797">
    <property type="entry name" value="HTH-TYPE TRANSCRIPTIONAL REGULATOR"/>
    <property type="match status" value="1"/>
</dbReference>
<accession>A0ABT0H5K3</accession>
<evidence type="ECO:0000313" key="4">
    <source>
        <dbReference type="Proteomes" id="UP001203687"/>
    </source>
</evidence>